<accession>A0AA50CIR8</accession>
<keyword evidence="2" id="KW-1185">Reference proteome</keyword>
<reference evidence="1 2" key="1">
    <citation type="submission" date="2023-08" db="EMBL/GenBank/DDBJ databases">
        <title>Pathogen: clinical or host-associated sample.</title>
        <authorList>
            <person name="Hergert J."/>
            <person name="Casey R."/>
            <person name="Wagner J."/>
            <person name="Young E.L."/>
            <person name="Oakeson K.F."/>
        </authorList>
    </citation>
    <scope>NUCLEOTIDE SEQUENCE [LARGE SCALE GENOMIC DNA]</scope>
    <source>
        <strain evidence="1 2">1760953</strain>
    </source>
</reference>
<proteinExistence type="predicted"/>
<evidence type="ECO:0000313" key="2">
    <source>
        <dbReference type="Proteomes" id="UP001234585"/>
    </source>
</evidence>
<dbReference type="Proteomes" id="UP001234585">
    <property type="component" value="Chromosome"/>
</dbReference>
<name>A0AA50CIR8_9HYPH</name>
<gene>
    <name evidence="1" type="ORF">Q9313_12945</name>
</gene>
<sequence length="60" mass="6418">MKIAVFVLALIQMAIGLLFIVEAEAVPRLTLGTISFGLGSVCFAIAVVIGKLDEIRSNQR</sequence>
<organism evidence="1 2">
    <name type="scientific">Shinella sumterensis</name>
    <dbReference type="NCBI Taxonomy" id="1967501"/>
    <lineage>
        <taxon>Bacteria</taxon>
        <taxon>Pseudomonadati</taxon>
        <taxon>Pseudomonadota</taxon>
        <taxon>Alphaproteobacteria</taxon>
        <taxon>Hyphomicrobiales</taxon>
        <taxon>Rhizobiaceae</taxon>
        <taxon>Shinella</taxon>
    </lineage>
</organism>
<evidence type="ECO:0000313" key="1">
    <source>
        <dbReference type="EMBL" id="WLR96608.1"/>
    </source>
</evidence>
<dbReference type="RefSeq" id="WP_134650845.1">
    <property type="nucleotide sequence ID" value="NZ_CP132302.1"/>
</dbReference>
<dbReference type="EMBL" id="CP132302">
    <property type="protein sequence ID" value="WLR96608.1"/>
    <property type="molecule type" value="Genomic_DNA"/>
</dbReference>
<dbReference type="AlphaFoldDB" id="A0AA50CIR8"/>
<protein>
    <submittedName>
        <fullName evidence="1">Uncharacterized protein</fullName>
    </submittedName>
</protein>